<accession>A0A3M6QNS1</accession>
<name>A0A3M6QNS1_9BURK</name>
<gene>
    <name evidence="1" type="ORF">D8I35_15225</name>
</gene>
<organism evidence="1 2">
    <name type="scientific">Corticibacter populi</name>
    <dbReference type="NCBI Taxonomy" id="1550736"/>
    <lineage>
        <taxon>Bacteria</taxon>
        <taxon>Pseudomonadati</taxon>
        <taxon>Pseudomonadota</taxon>
        <taxon>Betaproteobacteria</taxon>
        <taxon>Burkholderiales</taxon>
        <taxon>Comamonadaceae</taxon>
        <taxon>Corticibacter</taxon>
    </lineage>
</organism>
<dbReference type="RefSeq" id="WP_122230866.1">
    <property type="nucleotide sequence ID" value="NZ_RDQO01000005.1"/>
</dbReference>
<protein>
    <submittedName>
        <fullName evidence="1">MerR family transcriptional regulator</fullName>
    </submittedName>
</protein>
<sequence length="110" mass="12324">MTQTLNALPELLDAQSLTITEVARACQTDEGWIIQRVTTGVLQPDTDATPPNAQAWRFSSRALLRARRIAELERTFDADPQLAALTADLMEEVRALRRQLAFHGLDLNDH</sequence>
<keyword evidence="2" id="KW-1185">Reference proteome</keyword>
<dbReference type="OrthoDB" id="9799091at2"/>
<proteinExistence type="predicted"/>
<dbReference type="EMBL" id="RDQO01000005">
    <property type="protein sequence ID" value="RMX04159.1"/>
    <property type="molecule type" value="Genomic_DNA"/>
</dbReference>
<dbReference type="Pfam" id="PF13591">
    <property type="entry name" value="MerR_2"/>
    <property type="match status" value="1"/>
</dbReference>
<dbReference type="Gene3D" id="1.10.1660.10">
    <property type="match status" value="1"/>
</dbReference>
<dbReference type="Proteomes" id="UP000278006">
    <property type="component" value="Unassembled WGS sequence"/>
</dbReference>
<evidence type="ECO:0000313" key="2">
    <source>
        <dbReference type="Proteomes" id="UP000278006"/>
    </source>
</evidence>
<evidence type="ECO:0000313" key="1">
    <source>
        <dbReference type="EMBL" id="RMX04159.1"/>
    </source>
</evidence>
<dbReference type="AlphaFoldDB" id="A0A3M6QNS1"/>
<reference evidence="1 2" key="1">
    <citation type="submission" date="2018-10" db="EMBL/GenBank/DDBJ databases">
        <title>Draft genome of Cortibacter populi DSM10536.</title>
        <authorList>
            <person name="Bernier A.-M."/>
            <person name="Bernard K."/>
        </authorList>
    </citation>
    <scope>NUCLEOTIDE SEQUENCE [LARGE SCALE GENOMIC DNA]</scope>
    <source>
        <strain evidence="1 2">DSM 105136</strain>
    </source>
</reference>
<comment type="caution">
    <text evidence="1">The sequence shown here is derived from an EMBL/GenBank/DDBJ whole genome shotgun (WGS) entry which is preliminary data.</text>
</comment>